<dbReference type="Proteomes" id="UP000187455">
    <property type="component" value="Unassembled WGS sequence"/>
</dbReference>
<organism evidence="2 3">
    <name type="scientific">Smittium mucronatum</name>
    <dbReference type="NCBI Taxonomy" id="133383"/>
    <lineage>
        <taxon>Eukaryota</taxon>
        <taxon>Fungi</taxon>
        <taxon>Fungi incertae sedis</taxon>
        <taxon>Zoopagomycota</taxon>
        <taxon>Kickxellomycotina</taxon>
        <taxon>Harpellomycetes</taxon>
        <taxon>Harpellales</taxon>
        <taxon>Legeriomycetaceae</taxon>
        <taxon>Smittium</taxon>
    </lineage>
</organism>
<sequence>MGTNPRLETFVVRRELKEGITPLLRLSTSRPLLPVLTTLSVCTALTVEIIGENLTGGLGPKPNESPSKEDKRSSIKWFHRKIDR</sequence>
<evidence type="ECO:0000313" key="2">
    <source>
        <dbReference type="EMBL" id="OLY82588.1"/>
    </source>
</evidence>
<dbReference type="AlphaFoldDB" id="A0A1R0H0D9"/>
<feature type="region of interest" description="Disordered" evidence="1">
    <location>
        <begin position="55"/>
        <end position="74"/>
    </location>
</feature>
<reference evidence="2 3" key="1">
    <citation type="journal article" date="2016" name="Mol. Biol. Evol.">
        <title>Genome-Wide Survey of Gut Fungi (Harpellales) Reveals the First Horizontally Transferred Ubiquitin Gene from a Mosquito Host.</title>
        <authorList>
            <person name="Wang Y."/>
            <person name="White M.M."/>
            <person name="Kvist S."/>
            <person name="Moncalvo J.M."/>
        </authorList>
    </citation>
    <scope>NUCLEOTIDE SEQUENCE [LARGE SCALE GENOMIC DNA]</scope>
    <source>
        <strain evidence="2 3">ALG-7-W6</strain>
    </source>
</reference>
<evidence type="ECO:0000256" key="1">
    <source>
        <dbReference type="SAM" id="MobiDB-lite"/>
    </source>
</evidence>
<name>A0A1R0H0D9_9FUNG</name>
<dbReference type="EMBL" id="LSSL01001398">
    <property type="protein sequence ID" value="OLY82588.1"/>
    <property type="molecule type" value="Genomic_DNA"/>
</dbReference>
<accession>A0A1R0H0D9</accession>
<proteinExistence type="predicted"/>
<protein>
    <submittedName>
        <fullName evidence="2">Uncharacterized protein</fullName>
    </submittedName>
</protein>
<keyword evidence="3" id="KW-1185">Reference proteome</keyword>
<evidence type="ECO:0000313" key="3">
    <source>
        <dbReference type="Proteomes" id="UP000187455"/>
    </source>
</evidence>
<comment type="caution">
    <text evidence="2">The sequence shown here is derived from an EMBL/GenBank/DDBJ whole genome shotgun (WGS) entry which is preliminary data.</text>
</comment>
<gene>
    <name evidence="2" type="ORF">AYI68_g3290</name>
</gene>